<dbReference type="CDD" id="cd18720">
    <property type="entry name" value="PIN_YqxD-like"/>
    <property type="match status" value="1"/>
</dbReference>
<organism evidence="3 4">
    <name type="scientific">Marinomonas algarum</name>
    <dbReference type="NCBI Taxonomy" id="2883105"/>
    <lineage>
        <taxon>Bacteria</taxon>
        <taxon>Pseudomonadati</taxon>
        <taxon>Pseudomonadota</taxon>
        <taxon>Gammaproteobacteria</taxon>
        <taxon>Oceanospirillales</taxon>
        <taxon>Oceanospirillaceae</taxon>
        <taxon>Marinomonas</taxon>
    </lineage>
</organism>
<evidence type="ECO:0000256" key="1">
    <source>
        <dbReference type="ARBA" id="ARBA00008522"/>
    </source>
</evidence>
<dbReference type="PANTHER" id="PTHR35146">
    <property type="entry name" value="UPF0178 PROTEIN YAII"/>
    <property type="match status" value="1"/>
</dbReference>
<evidence type="ECO:0000313" key="3">
    <source>
        <dbReference type="EMBL" id="MCB5160359.1"/>
    </source>
</evidence>
<evidence type="ECO:0000256" key="2">
    <source>
        <dbReference type="HAMAP-Rule" id="MF_00489"/>
    </source>
</evidence>
<gene>
    <name evidence="3" type="ORF">LG368_00275</name>
</gene>
<comment type="caution">
    <text evidence="3">The sequence shown here is derived from an EMBL/GenBank/DDBJ whole genome shotgun (WGS) entry which is preliminary data.</text>
</comment>
<reference evidence="3" key="1">
    <citation type="submission" date="2021-10" db="EMBL/GenBank/DDBJ databases">
        <title>Marinomonas pontica sp. nov., isolated from the Black Sea.</title>
        <authorList>
            <person name="Zhao L.-H."/>
            <person name="Xue J.-H."/>
        </authorList>
    </citation>
    <scope>NUCLEOTIDE SEQUENCE</scope>
    <source>
        <strain evidence="3">E8</strain>
    </source>
</reference>
<proteinExistence type="inferred from homology"/>
<name>A0A9X1IIW6_9GAMM</name>
<dbReference type="HAMAP" id="MF_00489">
    <property type="entry name" value="UPF0178"/>
    <property type="match status" value="1"/>
</dbReference>
<dbReference type="AlphaFoldDB" id="A0A9X1IIW6"/>
<sequence length="151" mass="16741">MRLWVDADACPNVIKTILFRAAERVQIPCILVANQAIAVPPSKWIERRVVGAGFDVADNYIVDHIDTSDLVITADIPLASEVIEKGALAINPRGELYTKENIKQRLSMRDFMEQMRSSGVQTGGPASFNQQDRMAFANTLDKLLAQQARLS</sequence>
<dbReference type="InterPro" id="IPR003791">
    <property type="entry name" value="UPF0178"/>
</dbReference>
<dbReference type="RefSeq" id="WP_226752746.1">
    <property type="nucleotide sequence ID" value="NZ_JAJATW010000001.1"/>
</dbReference>
<protein>
    <recommendedName>
        <fullName evidence="2">UPF0178 protein LG368_00275</fullName>
    </recommendedName>
</protein>
<dbReference type="Pfam" id="PF02639">
    <property type="entry name" value="DUF188"/>
    <property type="match status" value="1"/>
</dbReference>
<dbReference type="Proteomes" id="UP001139095">
    <property type="component" value="Unassembled WGS sequence"/>
</dbReference>
<accession>A0A9X1IIW6</accession>
<dbReference type="PANTHER" id="PTHR35146:SF1">
    <property type="entry name" value="UPF0178 PROTEIN YAII"/>
    <property type="match status" value="1"/>
</dbReference>
<evidence type="ECO:0000313" key="4">
    <source>
        <dbReference type="Proteomes" id="UP001139095"/>
    </source>
</evidence>
<comment type="similarity">
    <text evidence="1 2">Belongs to the UPF0178 family.</text>
</comment>
<dbReference type="EMBL" id="JAJATW010000001">
    <property type="protein sequence ID" value="MCB5160359.1"/>
    <property type="molecule type" value="Genomic_DNA"/>
</dbReference>
<dbReference type="NCBIfam" id="NF001095">
    <property type="entry name" value="PRK00124.1"/>
    <property type="match status" value="1"/>
</dbReference>
<keyword evidence="4" id="KW-1185">Reference proteome</keyword>